<organism evidence="5 6">
    <name type="scientific">Candidatus Enterococcus testudinis</name>
    <dbReference type="NCBI Taxonomy" id="1834191"/>
    <lineage>
        <taxon>Bacteria</taxon>
        <taxon>Bacillati</taxon>
        <taxon>Bacillota</taxon>
        <taxon>Bacilli</taxon>
        <taxon>Lactobacillales</taxon>
        <taxon>Enterococcaceae</taxon>
        <taxon>Enterococcus</taxon>
    </lineage>
</organism>
<dbReference type="PANTHER" id="PTHR37299">
    <property type="entry name" value="TRANSCRIPTIONAL REGULATOR-RELATED"/>
    <property type="match status" value="1"/>
</dbReference>
<evidence type="ECO:0000259" key="4">
    <source>
        <dbReference type="PROSITE" id="PS50930"/>
    </source>
</evidence>
<evidence type="ECO:0000256" key="3">
    <source>
        <dbReference type="ARBA" id="ARBA00023159"/>
    </source>
</evidence>
<reference evidence="5 6" key="1">
    <citation type="submission" date="2017-05" db="EMBL/GenBank/DDBJ databases">
        <title>The Genome Sequence of Enterococcus sp. 8G7_MSG3316.</title>
        <authorList>
            <consortium name="The Broad Institute Genomics Platform"/>
            <consortium name="The Broad Institute Genomic Center for Infectious Diseases"/>
            <person name="Earl A."/>
            <person name="Manson A."/>
            <person name="Schwartman J."/>
            <person name="Gilmore M."/>
            <person name="Abouelleil A."/>
            <person name="Cao P."/>
            <person name="Chapman S."/>
            <person name="Cusick C."/>
            <person name="Shea T."/>
            <person name="Young S."/>
            <person name="Neafsey D."/>
            <person name="Nusbaum C."/>
            <person name="Birren B."/>
        </authorList>
    </citation>
    <scope>NUCLEOTIDE SEQUENCE [LARGE SCALE GENOMIC DNA]</scope>
    <source>
        <strain evidence="5 6">8G7_MSG3316</strain>
    </source>
</reference>
<comment type="caution">
    <text evidence="5">The sequence shown here is derived from an EMBL/GenBank/DDBJ whole genome shotgun (WGS) entry which is preliminary data.</text>
</comment>
<dbReference type="EMBL" id="NGKU01000001">
    <property type="protein sequence ID" value="OTN75281.1"/>
    <property type="molecule type" value="Genomic_DNA"/>
</dbReference>
<keyword evidence="2" id="KW-0902">Two-component regulatory system</keyword>
<name>A0A242A3H3_9ENTE</name>
<dbReference type="Gene3D" id="2.40.50.1020">
    <property type="entry name" value="LytTr DNA-binding domain"/>
    <property type="match status" value="1"/>
</dbReference>
<dbReference type="InterPro" id="IPR007492">
    <property type="entry name" value="LytTR_DNA-bd_dom"/>
</dbReference>
<evidence type="ECO:0000313" key="6">
    <source>
        <dbReference type="Proteomes" id="UP000195043"/>
    </source>
</evidence>
<protein>
    <recommendedName>
        <fullName evidence="4">HTH LytTR-type domain-containing protein</fullName>
    </recommendedName>
</protein>
<dbReference type="RefSeq" id="WP_086273349.1">
    <property type="nucleotide sequence ID" value="NZ_NGKU01000001.1"/>
</dbReference>
<dbReference type="AlphaFoldDB" id="A0A242A3H3"/>
<gene>
    <name evidence="5" type="ORF">A5886_000351</name>
</gene>
<proteinExistence type="predicted"/>
<dbReference type="InterPro" id="IPR011006">
    <property type="entry name" value="CheY-like_superfamily"/>
</dbReference>
<dbReference type="OrthoDB" id="9809318at2"/>
<dbReference type="CDD" id="cd17533">
    <property type="entry name" value="REC_LytTR_AgrA-like"/>
    <property type="match status" value="1"/>
</dbReference>
<dbReference type="GO" id="GO:0003677">
    <property type="term" value="F:DNA binding"/>
    <property type="evidence" value="ECO:0007669"/>
    <property type="project" value="InterPro"/>
</dbReference>
<dbReference type="STRING" id="1834191.A5886_000351"/>
<dbReference type="SUPFAM" id="SSF52172">
    <property type="entry name" value="CheY-like"/>
    <property type="match status" value="1"/>
</dbReference>
<dbReference type="SMART" id="SM00850">
    <property type="entry name" value="LytTR"/>
    <property type="match status" value="1"/>
</dbReference>
<sequence>MNIFILEDVLPQQIRLESAVRHILIQKNWVPKKIIIESKPLPFIEEVSRSVGNNLYFLDIELGAQEKRGLEVAQEVRQLDPFGLIVFVTSHTEFARLTFEYKVSAYDFIDKTLAKDAFETKVAACLQAHFKAAEAFHKEDTFIFDNAQSYFVVPFRDILFFETTEISRKIQLVAKNRTILFSATLDELTALDDRLFKCHRSYVINVTNILSIDKKQKLIHFSDDLTCLIARRKIGELTRRIRNYHFAFEKRVR</sequence>
<evidence type="ECO:0000313" key="5">
    <source>
        <dbReference type="EMBL" id="OTN75281.1"/>
    </source>
</evidence>
<keyword evidence="1" id="KW-0963">Cytoplasm</keyword>
<evidence type="ECO:0000256" key="2">
    <source>
        <dbReference type="ARBA" id="ARBA00023012"/>
    </source>
</evidence>
<dbReference type="Gene3D" id="3.40.50.2300">
    <property type="match status" value="1"/>
</dbReference>
<evidence type="ECO:0000256" key="1">
    <source>
        <dbReference type="ARBA" id="ARBA00022490"/>
    </source>
</evidence>
<dbReference type="Proteomes" id="UP000195043">
    <property type="component" value="Unassembled WGS sequence"/>
</dbReference>
<dbReference type="PROSITE" id="PS50930">
    <property type="entry name" value="HTH_LYTTR"/>
    <property type="match status" value="1"/>
</dbReference>
<accession>A0A242A3H3</accession>
<dbReference type="InterPro" id="IPR046947">
    <property type="entry name" value="LytR-like"/>
</dbReference>
<dbReference type="GO" id="GO:0000156">
    <property type="term" value="F:phosphorelay response regulator activity"/>
    <property type="evidence" value="ECO:0007669"/>
    <property type="project" value="InterPro"/>
</dbReference>
<keyword evidence="6" id="KW-1185">Reference proteome</keyword>
<dbReference type="PANTHER" id="PTHR37299:SF3">
    <property type="entry name" value="STAGE 0 SPORULATION PROTEIN A HOMOLOG"/>
    <property type="match status" value="1"/>
</dbReference>
<feature type="domain" description="HTH LytTR-type" evidence="4">
    <location>
        <begin position="149"/>
        <end position="243"/>
    </location>
</feature>
<keyword evidence="3" id="KW-0010">Activator</keyword>
<dbReference type="Pfam" id="PF04397">
    <property type="entry name" value="LytTR"/>
    <property type="match status" value="1"/>
</dbReference>